<gene>
    <name evidence="10" type="primary">sugB_3</name>
    <name evidence="10" type="ORF">I598_1496</name>
</gene>
<dbReference type="EMBL" id="CP014209">
    <property type="protein sequence ID" value="ANC31049.1"/>
    <property type="molecule type" value="Genomic_DNA"/>
</dbReference>
<evidence type="ECO:0000256" key="7">
    <source>
        <dbReference type="RuleBase" id="RU363032"/>
    </source>
</evidence>
<keyword evidence="2 7" id="KW-0813">Transport</keyword>
<accession>A0A168F8P3</accession>
<evidence type="ECO:0000256" key="8">
    <source>
        <dbReference type="SAM" id="MobiDB-lite"/>
    </source>
</evidence>
<dbReference type="PANTHER" id="PTHR32243:SF18">
    <property type="entry name" value="INNER MEMBRANE ABC TRANSPORTER PERMEASE PROTEIN YCJP"/>
    <property type="match status" value="1"/>
</dbReference>
<dbReference type="PROSITE" id="PS50928">
    <property type="entry name" value="ABC_TM1"/>
    <property type="match status" value="1"/>
</dbReference>
<dbReference type="Pfam" id="PF00528">
    <property type="entry name" value="BPD_transp_1"/>
    <property type="match status" value="1"/>
</dbReference>
<feature type="transmembrane region" description="Helical" evidence="7">
    <location>
        <begin position="128"/>
        <end position="149"/>
    </location>
</feature>
<evidence type="ECO:0000256" key="4">
    <source>
        <dbReference type="ARBA" id="ARBA00022692"/>
    </source>
</evidence>
<dbReference type="InterPro" id="IPR050901">
    <property type="entry name" value="BP-dep_ABC_trans_perm"/>
</dbReference>
<dbReference type="SUPFAM" id="SSF161098">
    <property type="entry name" value="MetI-like"/>
    <property type="match status" value="1"/>
</dbReference>
<dbReference type="PANTHER" id="PTHR32243">
    <property type="entry name" value="MALTOSE TRANSPORT SYSTEM PERMEASE-RELATED"/>
    <property type="match status" value="1"/>
</dbReference>
<feature type="transmembrane region" description="Helical" evidence="7">
    <location>
        <begin position="95"/>
        <end position="116"/>
    </location>
</feature>
<feature type="transmembrane region" description="Helical" evidence="7">
    <location>
        <begin position="205"/>
        <end position="230"/>
    </location>
</feature>
<dbReference type="Gene3D" id="1.10.3720.10">
    <property type="entry name" value="MetI-like"/>
    <property type="match status" value="1"/>
</dbReference>
<proteinExistence type="inferred from homology"/>
<evidence type="ECO:0000256" key="6">
    <source>
        <dbReference type="ARBA" id="ARBA00023136"/>
    </source>
</evidence>
<comment type="subcellular location">
    <subcellularLocation>
        <location evidence="1 7">Cell membrane</location>
        <topology evidence="1 7">Multi-pass membrane protein</topology>
    </subcellularLocation>
</comment>
<dbReference type="KEGG" id="ido:I598_1496"/>
<feature type="transmembrane region" description="Helical" evidence="7">
    <location>
        <begin position="161"/>
        <end position="184"/>
    </location>
</feature>
<evidence type="ECO:0000256" key="1">
    <source>
        <dbReference type="ARBA" id="ARBA00004651"/>
    </source>
</evidence>
<keyword evidence="4 7" id="KW-0812">Transmembrane</keyword>
<dbReference type="RefSeq" id="WP_068202421.1">
    <property type="nucleotide sequence ID" value="NZ_CP014209.1"/>
</dbReference>
<evidence type="ECO:0000256" key="3">
    <source>
        <dbReference type="ARBA" id="ARBA00022475"/>
    </source>
</evidence>
<dbReference type="AlphaFoldDB" id="A0A168F8P3"/>
<dbReference type="OrthoDB" id="9794684at2"/>
<evidence type="ECO:0000313" key="11">
    <source>
        <dbReference type="Proteomes" id="UP000076794"/>
    </source>
</evidence>
<dbReference type="GO" id="GO:0055085">
    <property type="term" value="P:transmembrane transport"/>
    <property type="evidence" value="ECO:0007669"/>
    <property type="project" value="InterPro"/>
</dbReference>
<evidence type="ECO:0000313" key="10">
    <source>
        <dbReference type="EMBL" id="ANC31049.1"/>
    </source>
</evidence>
<reference evidence="10 11" key="1">
    <citation type="submission" date="2016-01" db="EMBL/GenBank/DDBJ databases">
        <title>Complete genome sequence of a soil Actinobacterium, Isoptericola dokdonensis DS-3.</title>
        <authorList>
            <person name="Kwon S.-K."/>
            <person name="Kim J.F."/>
        </authorList>
    </citation>
    <scope>NUCLEOTIDE SEQUENCE [LARGE SCALE GENOMIC DNA]</scope>
    <source>
        <strain evidence="10 11">DS-3</strain>
    </source>
</reference>
<feature type="transmembrane region" description="Helical" evidence="7">
    <location>
        <begin position="263"/>
        <end position="284"/>
    </location>
</feature>
<name>A0A168F8P3_9MICO</name>
<feature type="transmembrane region" description="Helical" evidence="7">
    <location>
        <begin position="33"/>
        <end position="53"/>
    </location>
</feature>
<protein>
    <submittedName>
        <fullName evidence="10">Trehalose transport system permease protein SugB</fullName>
    </submittedName>
</protein>
<dbReference type="InterPro" id="IPR000515">
    <property type="entry name" value="MetI-like"/>
</dbReference>
<keyword evidence="5 7" id="KW-1133">Transmembrane helix</keyword>
<evidence type="ECO:0000256" key="5">
    <source>
        <dbReference type="ARBA" id="ARBA00022989"/>
    </source>
</evidence>
<keyword evidence="3" id="KW-1003">Cell membrane</keyword>
<keyword evidence="6 7" id="KW-0472">Membrane</keyword>
<dbReference type="CDD" id="cd06261">
    <property type="entry name" value="TM_PBP2"/>
    <property type="match status" value="1"/>
</dbReference>
<sequence>MTAVTQAPAPAEAPPSVPPPRRRRPRGARVRRAADVFAVVTALVWFFPLYWMISSALLPNAEFRSSTPTFVNTHPTTEHFAGVLGDDRFWSAMTVSLQVTGVAVLVAVSVAFLAAVAISRFRFRGRKAVIACILVIQMIPAEALFISQYKMLDGWDLLNSVVGLSILYVGLIVPFNIWILKGFVDGVPVELEHAAMIDGCTRVGSFVRITLPLLGPGLVTGAIFATITAWNEYTLALVVMSDGNQTLPLWLQYFSGANQATNWGGIMAGSLLIALPVIALFMTVQTRMAAGLTAGAVKG</sequence>
<dbReference type="Proteomes" id="UP000076794">
    <property type="component" value="Chromosome"/>
</dbReference>
<evidence type="ECO:0000259" key="9">
    <source>
        <dbReference type="PROSITE" id="PS50928"/>
    </source>
</evidence>
<keyword evidence="11" id="KW-1185">Reference proteome</keyword>
<dbReference type="STRING" id="1300344.I598_1496"/>
<dbReference type="GO" id="GO:0005886">
    <property type="term" value="C:plasma membrane"/>
    <property type="evidence" value="ECO:0007669"/>
    <property type="project" value="UniProtKB-SubCell"/>
</dbReference>
<dbReference type="PATRIC" id="fig|1300344.3.peg.1502"/>
<dbReference type="InterPro" id="IPR035906">
    <property type="entry name" value="MetI-like_sf"/>
</dbReference>
<feature type="domain" description="ABC transmembrane type-1" evidence="9">
    <location>
        <begin position="93"/>
        <end position="284"/>
    </location>
</feature>
<organism evidence="10 11">
    <name type="scientific">Isoptericola dokdonensis DS-3</name>
    <dbReference type="NCBI Taxonomy" id="1300344"/>
    <lineage>
        <taxon>Bacteria</taxon>
        <taxon>Bacillati</taxon>
        <taxon>Actinomycetota</taxon>
        <taxon>Actinomycetes</taxon>
        <taxon>Micrococcales</taxon>
        <taxon>Promicromonosporaceae</taxon>
        <taxon>Isoptericola</taxon>
    </lineage>
</organism>
<evidence type="ECO:0000256" key="2">
    <source>
        <dbReference type="ARBA" id="ARBA00022448"/>
    </source>
</evidence>
<comment type="similarity">
    <text evidence="7">Belongs to the binding-protein-dependent transport system permease family.</text>
</comment>
<feature type="region of interest" description="Disordered" evidence="8">
    <location>
        <begin position="1"/>
        <end position="25"/>
    </location>
</feature>